<keyword evidence="3" id="KW-1185">Reference proteome</keyword>
<reference evidence="2 3" key="1">
    <citation type="submission" date="2016-10" db="EMBL/GenBank/DDBJ databases">
        <authorList>
            <person name="de Groot N.N."/>
        </authorList>
    </citation>
    <scope>NUCLEOTIDE SEQUENCE [LARGE SCALE GENOMIC DNA]</scope>
    <source>
        <strain evidence="2 3">B25</strain>
    </source>
</reference>
<dbReference type="Gene3D" id="3.40.50.300">
    <property type="entry name" value="P-loop containing nucleotide triphosphate hydrolases"/>
    <property type="match status" value="1"/>
</dbReference>
<protein>
    <submittedName>
        <fullName evidence="2">Winged helix-turn-helix DNA-binding</fullName>
    </submittedName>
</protein>
<dbReference type="InterPro" id="IPR036388">
    <property type="entry name" value="WH-like_DNA-bd_sf"/>
</dbReference>
<dbReference type="AlphaFoldDB" id="A0A1H9AWE4"/>
<evidence type="ECO:0000259" key="1">
    <source>
        <dbReference type="Pfam" id="PF07728"/>
    </source>
</evidence>
<dbReference type="Proteomes" id="UP000182360">
    <property type="component" value="Unassembled WGS sequence"/>
</dbReference>
<dbReference type="Gene3D" id="1.10.10.10">
    <property type="entry name" value="Winged helix-like DNA-binding domain superfamily/Winged helix DNA-binding domain"/>
    <property type="match status" value="1"/>
</dbReference>
<dbReference type="SUPFAM" id="SSF52540">
    <property type="entry name" value="P-loop containing nucleoside triphosphate hydrolases"/>
    <property type="match status" value="1"/>
</dbReference>
<gene>
    <name evidence="2" type="ORF">SAMN04487977_101497</name>
</gene>
<dbReference type="GO" id="GO:0003677">
    <property type="term" value="F:DNA binding"/>
    <property type="evidence" value="ECO:0007669"/>
    <property type="project" value="UniProtKB-KW"/>
</dbReference>
<dbReference type="InterPro" id="IPR036390">
    <property type="entry name" value="WH_DNA-bd_sf"/>
</dbReference>
<dbReference type="Pfam" id="PF07728">
    <property type="entry name" value="AAA_5"/>
    <property type="match status" value="1"/>
</dbReference>
<dbReference type="SUPFAM" id="SSF46785">
    <property type="entry name" value="Winged helix' DNA-binding domain"/>
    <property type="match status" value="1"/>
</dbReference>
<name>A0A1H9AWE4_9SPIR</name>
<dbReference type="EMBL" id="FOFU01000001">
    <property type="protein sequence ID" value="SEP81132.1"/>
    <property type="molecule type" value="Genomic_DNA"/>
</dbReference>
<evidence type="ECO:0000313" key="3">
    <source>
        <dbReference type="Proteomes" id="UP000182360"/>
    </source>
</evidence>
<dbReference type="GO" id="GO:0005524">
    <property type="term" value="F:ATP binding"/>
    <property type="evidence" value="ECO:0007669"/>
    <property type="project" value="InterPro"/>
</dbReference>
<feature type="domain" description="ATPase dynein-related AAA" evidence="1">
    <location>
        <begin position="124"/>
        <end position="259"/>
    </location>
</feature>
<proteinExistence type="predicted"/>
<evidence type="ECO:0000313" key="2">
    <source>
        <dbReference type="EMBL" id="SEP81132.1"/>
    </source>
</evidence>
<organism evidence="2 3">
    <name type="scientific">Treponema bryantii</name>
    <dbReference type="NCBI Taxonomy" id="163"/>
    <lineage>
        <taxon>Bacteria</taxon>
        <taxon>Pseudomonadati</taxon>
        <taxon>Spirochaetota</taxon>
        <taxon>Spirochaetia</taxon>
        <taxon>Spirochaetales</taxon>
        <taxon>Treponemataceae</taxon>
        <taxon>Treponema</taxon>
    </lineage>
</organism>
<dbReference type="InterPro" id="IPR011704">
    <property type="entry name" value="ATPase_dyneun-rel_AAA"/>
</dbReference>
<dbReference type="InterPro" id="IPR027417">
    <property type="entry name" value="P-loop_NTPase"/>
</dbReference>
<dbReference type="GO" id="GO:0016887">
    <property type="term" value="F:ATP hydrolysis activity"/>
    <property type="evidence" value="ECO:0007669"/>
    <property type="project" value="InterPro"/>
</dbReference>
<accession>A0A1H9AWE4</accession>
<sequence>MKEDVLEVVRDKGNGITAAEIADRLGTTSHKVWDVLRELQKEGSIYFGKSMGRFISYPIEYKGNEMEDEQIAKRIADSVVKRLADDYDLKPKPKMMLADKQKSNVTLPPVFNKIVSYAKKGNNVQMVGPAGTGKGFLARKVAELFDAEFYEVNAVKNEYGLTGFVDANSRFVKTPFYDACKAVAEGRKAVFLFDEMDCSDGEVLKIFNEALDKKEFTFPNDEHLEFKALVFMSATNTIGTGSDEQYLGEQLDASTLNRFVPIRVDYNRQVEMSIAEGDEELVDFIDAFRRQTEKNGILVIVSYRNLKQIVSMKGELTLKEVMRDCLIRTMADDDLQNILNNMIDKNNLYYRACKGENVKWKIPEQQEFELTA</sequence>
<keyword evidence="2" id="KW-0238">DNA-binding</keyword>